<sequence>MGFNLRRNLSNSYGVARSKLVHAKGARWGQGSLSHFDAIGRVVIANGRNSCRINLVHFRTQGAAAHLLALRPRQPGWFAGKVTREMSGGGHELTRTFRVWPTGLLLAATLVFLSAVGAKAQTLSFSGIDGSQNHEAVSRVLRAAYAELGYELDITTAPARRSIEMVNAGQFDGEVQRITAVGDSFENIQRVPVPILETRWKAYTLDPDLKATKWSDLMGRTVGAVAGTWYVRKLPSDLDLHLTTPQNLAQMLVHGRVDVIIVSTLAAQDFEFEHYPLETPELSLELYHYLHKRHQDLLPEITAVLSRMKDEGAFAALLAGTFTSKDNN</sequence>
<reference evidence="1 2" key="1">
    <citation type="submission" date="2015-06" db="EMBL/GenBank/DDBJ databases">
        <title>Draft genome sequence of an Alphaproteobacteria species associated to the Mediterranean sponge Oscarella lobularis.</title>
        <authorList>
            <person name="Jourda C."/>
            <person name="Santini S."/>
            <person name="Claverie J.-M."/>
        </authorList>
    </citation>
    <scope>NUCLEOTIDE SEQUENCE [LARGE SCALE GENOMIC DNA]</scope>
    <source>
        <strain evidence="1">IGS</strain>
    </source>
</reference>
<organism evidence="1 2">
    <name type="scientific">Candidatus Rhodobacter oscarellae</name>
    <dbReference type="NCBI Taxonomy" id="1675527"/>
    <lineage>
        <taxon>Bacteria</taxon>
        <taxon>Pseudomonadati</taxon>
        <taxon>Pseudomonadota</taxon>
        <taxon>Alphaproteobacteria</taxon>
        <taxon>Rhodobacterales</taxon>
        <taxon>Rhodobacter group</taxon>
        <taxon>Rhodobacter</taxon>
    </lineage>
</organism>
<protein>
    <submittedName>
        <fullName evidence="1">Uncharacterized protein</fullName>
    </submittedName>
</protein>
<dbReference type="STRING" id="1675527.AIOL_000250"/>
<evidence type="ECO:0000313" key="1">
    <source>
        <dbReference type="EMBL" id="KMW60098.1"/>
    </source>
</evidence>
<dbReference type="Proteomes" id="UP000037178">
    <property type="component" value="Unassembled WGS sequence"/>
</dbReference>
<evidence type="ECO:0000313" key="2">
    <source>
        <dbReference type="Proteomes" id="UP000037178"/>
    </source>
</evidence>
<dbReference type="AlphaFoldDB" id="A0A0J9H359"/>
<dbReference type="EMBL" id="LFTY01000001">
    <property type="protein sequence ID" value="KMW60098.1"/>
    <property type="molecule type" value="Genomic_DNA"/>
</dbReference>
<name>A0A0J9H359_9RHOB</name>
<dbReference type="Gene3D" id="3.40.190.10">
    <property type="entry name" value="Periplasmic binding protein-like II"/>
    <property type="match status" value="2"/>
</dbReference>
<dbReference type="PANTHER" id="PTHR35936">
    <property type="entry name" value="MEMBRANE-BOUND LYTIC MUREIN TRANSGLYCOSYLASE F"/>
    <property type="match status" value="1"/>
</dbReference>
<accession>A0A0J9H359</accession>
<dbReference type="SUPFAM" id="SSF53850">
    <property type="entry name" value="Periplasmic binding protein-like II"/>
    <property type="match status" value="1"/>
</dbReference>
<dbReference type="PANTHER" id="PTHR35936:SF38">
    <property type="entry name" value="GLUTAMINE-BINDING PERIPLASMIC PROTEIN"/>
    <property type="match status" value="1"/>
</dbReference>
<dbReference type="PATRIC" id="fig|1675527.3.peg.295"/>
<keyword evidence="2" id="KW-1185">Reference proteome</keyword>
<gene>
    <name evidence="1" type="ORF">AIOL_000250</name>
</gene>
<proteinExistence type="predicted"/>
<comment type="caution">
    <text evidence="1">The sequence shown here is derived from an EMBL/GenBank/DDBJ whole genome shotgun (WGS) entry which is preliminary data.</text>
</comment>